<reference evidence="10 11" key="1">
    <citation type="submission" date="2016-03" db="EMBL/GenBank/DDBJ databases">
        <title>Acinetobacter genomospecies 28 strain ANC 4149.</title>
        <authorList>
            <person name="Radolfova-Krizova L."/>
            <person name="Nemec A."/>
        </authorList>
    </citation>
    <scope>NUCLEOTIDE SEQUENCE [LARGE SCALE GENOMIC DNA]</scope>
    <source>
        <strain evidence="10 11">ANC 4149</strain>
    </source>
</reference>
<evidence type="ECO:0000256" key="6">
    <source>
        <dbReference type="SAM" id="MobiDB-lite"/>
    </source>
</evidence>
<feature type="domain" description="GYF" evidence="9">
    <location>
        <begin position="4"/>
        <end position="50"/>
    </location>
</feature>
<evidence type="ECO:0000256" key="3">
    <source>
        <dbReference type="ARBA" id="ARBA00022692"/>
    </source>
</evidence>
<feature type="domain" description="RDD" evidence="8">
    <location>
        <begin position="104"/>
        <end position="264"/>
    </location>
</feature>
<feature type="transmembrane region" description="Helical" evidence="7">
    <location>
        <begin position="175"/>
        <end position="195"/>
    </location>
</feature>
<dbReference type="EMBL" id="LUAW01000015">
    <property type="protein sequence ID" value="KYQ72545.1"/>
    <property type="molecule type" value="Genomic_DNA"/>
</dbReference>
<evidence type="ECO:0000313" key="11">
    <source>
        <dbReference type="Proteomes" id="UP000076276"/>
    </source>
</evidence>
<evidence type="ECO:0000259" key="8">
    <source>
        <dbReference type="Pfam" id="PF06271"/>
    </source>
</evidence>
<accession>A0A151Y3D3</accession>
<feature type="transmembrane region" description="Helical" evidence="7">
    <location>
        <begin position="230"/>
        <end position="251"/>
    </location>
</feature>
<dbReference type="AlphaFoldDB" id="A0A151Y3D3"/>
<dbReference type="Pfam" id="PF14237">
    <property type="entry name" value="GYF_2"/>
    <property type="match status" value="1"/>
</dbReference>
<evidence type="ECO:0000256" key="5">
    <source>
        <dbReference type="ARBA" id="ARBA00023136"/>
    </source>
</evidence>
<evidence type="ECO:0000256" key="4">
    <source>
        <dbReference type="ARBA" id="ARBA00022989"/>
    </source>
</evidence>
<dbReference type="PANTHER" id="PTHR36115:SF4">
    <property type="entry name" value="MEMBRANE PROTEIN"/>
    <property type="match status" value="1"/>
</dbReference>
<comment type="subcellular location">
    <subcellularLocation>
        <location evidence="1">Cell membrane</location>
        <topology evidence="1">Multi-pass membrane protein</topology>
    </subcellularLocation>
</comment>
<evidence type="ECO:0000313" key="10">
    <source>
        <dbReference type="EMBL" id="KYQ72545.1"/>
    </source>
</evidence>
<sequence length="270" mass="29907">MQIYLARNNQQAGPYSLEQVNQMLADQQVLLTDLAWHQGMAEWKALGELTQGKPTYQPEGFSVSANAQPLNTQSPLNQGAASQNPAIQNSSAQNTAKTSQQTLASIPSRVLAKIADLLLWVPATYILTGFFSKEEAQQFNTLNIQFMDAVFGTTANPVLAQELQTKMIEMFSQQAWFAMGAYLFIMLAVQAFLIAKTGQSIGKKLTKIKIVDAETGEKTSLMRAFTLRSVLFIFLNFVFLFIAIIDLAFGFGAKRQTLHDKIAKTKVIKQ</sequence>
<evidence type="ECO:0000256" key="2">
    <source>
        <dbReference type="ARBA" id="ARBA00022475"/>
    </source>
</evidence>
<keyword evidence="4 7" id="KW-1133">Transmembrane helix</keyword>
<comment type="caution">
    <text evidence="10">The sequence shown here is derived from an EMBL/GenBank/DDBJ whole genome shotgun (WGS) entry which is preliminary data.</text>
</comment>
<dbReference type="Proteomes" id="UP000076276">
    <property type="component" value="Unassembled WGS sequence"/>
</dbReference>
<name>A0A151Y3D3_9GAMM</name>
<dbReference type="InterPro" id="IPR051791">
    <property type="entry name" value="Pra-immunoreactive"/>
</dbReference>
<dbReference type="Pfam" id="PF06271">
    <property type="entry name" value="RDD"/>
    <property type="match status" value="1"/>
</dbReference>
<organism evidence="10 11">
    <name type="scientific">Acinetobacter pragensis</name>
    <dbReference type="NCBI Taxonomy" id="1806892"/>
    <lineage>
        <taxon>Bacteria</taxon>
        <taxon>Pseudomonadati</taxon>
        <taxon>Pseudomonadota</taxon>
        <taxon>Gammaproteobacteria</taxon>
        <taxon>Moraxellales</taxon>
        <taxon>Moraxellaceae</taxon>
        <taxon>Acinetobacter</taxon>
    </lineage>
</organism>
<keyword evidence="11" id="KW-1185">Reference proteome</keyword>
<dbReference type="InterPro" id="IPR010432">
    <property type="entry name" value="RDD"/>
</dbReference>
<protein>
    <submittedName>
        <fullName evidence="10">RDD family protein</fullName>
    </submittedName>
</protein>
<keyword evidence="5 7" id="KW-0472">Membrane</keyword>
<dbReference type="RefSeq" id="WP_067668093.1">
    <property type="nucleotide sequence ID" value="NZ_CBCSIK010000009.1"/>
</dbReference>
<dbReference type="GO" id="GO:0005886">
    <property type="term" value="C:plasma membrane"/>
    <property type="evidence" value="ECO:0007669"/>
    <property type="project" value="UniProtKB-SubCell"/>
</dbReference>
<dbReference type="STRING" id="1806892.AZH43_10260"/>
<dbReference type="PANTHER" id="PTHR36115">
    <property type="entry name" value="PROLINE-RICH ANTIGEN HOMOLOG-RELATED"/>
    <property type="match status" value="1"/>
</dbReference>
<dbReference type="InterPro" id="IPR025640">
    <property type="entry name" value="GYF_2"/>
</dbReference>
<evidence type="ECO:0000256" key="7">
    <source>
        <dbReference type="SAM" id="Phobius"/>
    </source>
</evidence>
<keyword evidence="2" id="KW-1003">Cell membrane</keyword>
<evidence type="ECO:0000259" key="9">
    <source>
        <dbReference type="Pfam" id="PF14237"/>
    </source>
</evidence>
<feature type="compositionally biased region" description="Polar residues" evidence="6">
    <location>
        <begin position="63"/>
        <end position="94"/>
    </location>
</feature>
<dbReference type="OrthoDB" id="8612316at2"/>
<feature type="region of interest" description="Disordered" evidence="6">
    <location>
        <begin position="62"/>
        <end position="94"/>
    </location>
</feature>
<evidence type="ECO:0000256" key="1">
    <source>
        <dbReference type="ARBA" id="ARBA00004651"/>
    </source>
</evidence>
<proteinExistence type="predicted"/>
<gene>
    <name evidence="10" type="ORF">AZH43_10260</name>
</gene>
<keyword evidence="3 7" id="KW-0812">Transmembrane</keyword>